<feature type="region of interest" description="Disordered" evidence="1">
    <location>
        <begin position="297"/>
        <end position="340"/>
    </location>
</feature>
<keyword evidence="4" id="KW-1185">Reference proteome</keyword>
<protein>
    <recommendedName>
        <fullName evidence="5">Vacuole protein</fullName>
    </recommendedName>
</protein>
<evidence type="ECO:0000256" key="1">
    <source>
        <dbReference type="SAM" id="MobiDB-lite"/>
    </source>
</evidence>
<feature type="transmembrane region" description="Helical" evidence="2">
    <location>
        <begin position="224"/>
        <end position="246"/>
    </location>
</feature>
<dbReference type="STRING" id="933084.A0A067QCT9"/>
<dbReference type="AlphaFoldDB" id="A0A067QCT9"/>
<dbReference type="InterPro" id="IPR031606">
    <property type="entry name" value="Kch1/2"/>
</dbReference>
<evidence type="ECO:0000313" key="3">
    <source>
        <dbReference type="EMBL" id="KDQ64883.1"/>
    </source>
</evidence>
<proteinExistence type="predicted"/>
<keyword evidence="2" id="KW-0472">Membrane</keyword>
<accession>A0A067QCT9</accession>
<dbReference type="GO" id="GO:0005886">
    <property type="term" value="C:plasma membrane"/>
    <property type="evidence" value="ECO:0007669"/>
    <property type="project" value="InterPro"/>
</dbReference>
<keyword evidence="2" id="KW-0812">Transmembrane</keyword>
<dbReference type="EMBL" id="KL197709">
    <property type="protein sequence ID" value="KDQ64883.1"/>
    <property type="molecule type" value="Genomic_DNA"/>
</dbReference>
<feature type="transmembrane region" description="Helical" evidence="2">
    <location>
        <begin position="83"/>
        <end position="107"/>
    </location>
</feature>
<evidence type="ECO:0008006" key="5">
    <source>
        <dbReference type="Google" id="ProtNLM"/>
    </source>
</evidence>
<dbReference type="Proteomes" id="UP000027265">
    <property type="component" value="Unassembled WGS sequence"/>
</dbReference>
<feature type="transmembrane region" description="Helical" evidence="2">
    <location>
        <begin position="38"/>
        <end position="63"/>
    </location>
</feature>
<evidence type="ECO:0000313" key="4">
    <source>
        <dbReference type="Proteomes" id="UP000027265"/>
    </source>
</evidence>
<sequence>MCGGGAAWKREVVLDHKFDFVDVRDFTDNGFGMRMKYLWLYVILLKSFLVYVSDIFTAITMLTTSSWSNQIFNSCQAQQNDCISIPFSIGKWLFVGCIIFSFLLLAYEARKSKKIIASHDISYAFTNIMAQHYYSIRSYDHFCFFDHLSNSTKKKDDFAFWIFFTFKSWKRLLLADGPRQTINALTLYAFYISKQTDARPWYDVEKYFTANSISTSALTATTTFTCIIFIGGLLQLVLAGVMYIPLLCYIQGNLKEYVCHKVDKRIAEIIKRKNKQRLAKAKALAKKEAMGDFSHLKNNQQALPQPTLPNISIEDDDDDSSMRTRGPPPSNYTTQTDYYYQPDYKPEYPSNDYPPMPAYNYQYGQYNQSNPGFADDAKYDDDASSTAHLAMSAAPFAQSNDRPSSLPDPYAANYSQRGYATEAQGSYMPEQQGNYGVPEHQGNYVVPDHQGHYIPEQNGGYPSDSKSGYPADSRNVYQGDAVPRRQPSPAAPAYVPPQEERPSSGLAYDDEPQDYPSPISAGPPPRSLGAHLDDVPQYDLPTYTAYDQRGNGGYSAHGGYDGGGYGHAM</sequence>
<dbReference type="GO" id="GO:0015079">
    <property type="term" value="F:potassium ion transmembrane transporter activity"/>
    <property type="evidence" value="ECO:0007669"/>
    <property type="project" value="InterPro"/>
</dbReference>
<gene>
    <name evidence="3" type="ORF">JAAARDRAFT_28535</name>
</gene>
<keyword evidence="2" id="KW-1133">Transmembrane helix</keyword>
<reference evidence="4" key="1">
    <citation type="journal article" date="2014" name="Proc. Natl. Acad. Sci. U.S.A.">
        <title>Extensive sampling of basidiomycete genomes demonstrates inadequacy of the white-rot/brown-rot paradigm for wood decay fungi.</title>
        <authorList>
            <person name="Riley R."/>
            <person name="Salamov A.A."/>
            <person name="Brown D.W."/>
            <person name="Nagy L.G."/>
            <person name="Floudas D."/>
            <person name="Held B.W."/>
            <person name="Levasseur A."/>
            <person name="Lombard V."/>
            <person name="Morin E."/>
            <person name="Otillar R."/>
            <person name="Lindquist E.A."/>
            <person name="Sun H."/>
            <person name="LaButti K.M."/>
            <person name="Schmutz J."/>
            <person name="Jabbour D."/>
            <person name="Luo H."/>
            <person name="Baker S.E."/>
            <person name="Pisabarro A.G."/>
            <person name="Walton J.D."/>
            <person name="Blanchette R.A."/>
            <person name="Henrissat B."/>
            <person name="Martin F."/>
            <person name="Cullen D."/>
            <person name="Hibbett D.S."/>
            <person name="Grigoriev I.V."/>
        </authorList>
    </citation>
    <scope>NUCLEOTIDE SEQUENCE [LARGE SCALE GENOMIC DNA]</scope>
    <source>
        <strain evidence="4">MUCL 33604</strain>
    </source>
</reference>
<feature type="compositionally biased region" description="Polar residues" evidence="1">
    <location>
        <begin position="297"/>
        <end position="310"/>
    </location>
</feature>
<evidence type="ECO:0000256" key="2">
    <source>
        <dbReference type="SAM" id="Phobius"/>
    </source>
</evidence>
<dbReference type="InParanoid" id="A0A067QCT9"/>
<dbReference type="Pfam" id="PF16944">
    <property type="entry name" value="KCH"/>
    <property type="match status" value="1"/>
</dbReference>
<feature type="compositionally biased region" description="Gly residues" evidence="1">
    <location>
        <begin position="550"/>
        <end position="569"/>
    </location>
</feature>
<organism evidence="3 4">
    <name type="scientific">Jaapia argillacea MUCL 33604</name>
    <dbReference type="NCBI Taxonomy" id="933084"/>
    <lineage>
        <taxon>Eukaryota</taxon>
        <taxon>Fungi</taxon>
        <taxon>Dikarya</taxon>
        <taxon>Basidiomycota</taxon>
        <taxon>Agaricomycotina</taxon>
        <taxon>Agaricomycetes</taxon>
        <taxon>Agaricomycetidae</taxon>
        <taxon>Jaapiales</taxon>
        <taxon>Jaapiaceae</taxon>
        <taxon>Jaapia</taxon>
    </lineage>
</organism>
<feature type="region of interest" description="Disordered" evidence="1">
    <location>
        <begin position="428"/>
        <end position="569"/>
    </location>
</feature>
<dbReference type="PANTHER" id="PTHR36424">
    <property type="entry name" value="PHEROMONE-REGULATED MEMBRANE PROTEIN 6"/>
    <property type="match status" value="1"/>
</dbReference>
<dbReference type="OrthoDB" id="2128042at2759"/>
<name>A0A067QCT9_9AGAM</name>
<dbReference type="HOGENOM" id="CLU_028299_1_0_1"/>
<dbReference type="PANTHER" id="PTHR36424:SF1">
    <property type="entry name" value="LOW AFFINITY K(+) TRANSPORTER 1-RELATED"/>
    <property type="match status" value="1"/>
</dbReference>